<evidence type="ECO:0000256" key="2">
    <source>
        <dbReference type="ARBA" id="ARBA00022737"/>
    </source>
</evidence>
<protein>
    <recommendedName>
        <fullName evidence="6">C2H2-type domain-containing protein</fullName>
    </recommendedName>
</protein>
<evidence type="ECO:0000256" key="5">
    <source>
        <dbReference type="PROSITE-ProRule" id="PRU00042"/>
    </source>
</evidence>
<name>A0AAE0NMM6_9PEZI</name>
<dbReference type="Pfam" id="PF12756">
    <property type="entry name" value="zf-C2H2_2"/>
    <property type="match status" value="1"/>
</dbReference>
<evidence type="ECO:0000256" key="3">
    <source>
        <dbReference type="ARBA" id="ARBA00022771"/>
    </source>
</evidence>
<keyword evidence="3 5" id="KW-0863">Zinc-finger</keyword>
<dbReference type="InterPro" id="IPR013087">
    <property type="entry name" value="Znf_C2H2_type"/>
</dbReference>
<dbReference type="SMART" id="SM00355">
    <property type="entry name" value="ZnF_C2H2"/>
    <property type="match status" value="7"/>
</dbReference>
<evidence type="ECO:0000256" key="4">
    <source>
        <dbReference type="ARBA" id="ARBA00022833"/>
    </source>
</evidence>
<dbReference type="Proteomes" id="UP001287356">
    <property type="component" value="Unassembled WGS sequence"/>
</dbReference>
<evidence type="ECO:0000313" key="8">
    <source>
        <dbReference type="Proteomes" id="UP001287356"/>
    </source>
</evidence>
<dbReference type="GO" id="GO:0008270">
    <property type="term" value="F:zinc ion binding"/>
    <property type="evidence" value="ECO:0007669"/>
    <property type="project" value="UniProtKB-KW"/>
</dbReference>
<evidence type="ECO:0000313" key="7">
    <source>
        <dbReference type="EMBL" id="KAK3384149.1"/>
    </source>
</evidence>
<keyword evidence="8" id="KW-1185">Reference proteome</keyword>
<keyword evidence="2" id="KW-0677">Repeat</keyword>
<evidence type="ECO:0000259" key="6">
    <source>
        <dbReference type="PROSITE" id="PS50157"/>
    </source>
</evidence>
<reference evidence="7" key="2">
    <citation type="submission" date="2023-06" db="EMBL/GenBank/DDBJ databases">
        <authorList>
            <consortium name="Lawrence Berkeley National Laboratory"/>
            <person name="Haridas S."/>
            <person name="Hensen N."/>
            <person name="Bonometti L."/>
            <person name="Westerberg I."/>
            <person name="Brannstrom I.O."/>
            <person name="Guillou S."/>
            <person name="Cros-Aarteil S."/>
            <person name="Calhoun S."/>
            <person name="Kuo A."/>
            <person name="Mondo S."/>
            <person name="Pangilinan J."/>
            <person name="Riley R."/>
            <person name="Labutti K."/>
            <person name="Andreopoulos B."/>
            <person name="Lipzen A."/>
            <person name="Chen C."/>
            <person name="Yanf M."/>
            <person name="Daum C."/>
            <person name="Ng V."/>
            <person name="Clum A."/>
            <person name="Steindorff A."/>
            <person name="Ohm R."/>
            <person name="Martin F."/>
            <person name="Silar P."/>
            <person name="Natvig D."/>
            <person name="Lalanne C."/>
            <person name="Gautier V."/>
            <person name="Ament-Velasquez S.L."/>
            <person name="Kruys A."/>
            <person name="Hutchinson M.I."/>
            <person name="Powell A.J."/>
            <person name="Barry K."/>
            <person name="Miller A.N."/>
            <person name="Grigoriev I.V."/>
            <person name="Debuchy R."/>
            <person name="Gladieux P."/>
            <person name="Thoren M.H."/>
            <person name="Johannesson H."/>
        </authorList>
    </citation>
    <scope>NUCLEOTIDE SEQUENCE</scope>
    <source>
        <strain evidence="7">CBS 958.72</strain>
    </source>
</reference>
<dbReference type="AlphaFoldDB" id="A0AAE0NMM6"/>
<dbReference type="Pfam" id="PF12874">
    <property type="entry name" value="zf-met"/>
    <property type="match status" value="1"/>
</dbReference>
<dbReference type="InterPro" id="IPR041661">
    <property type="entry name" value="ZN622/Rei1/Reh1_Znf-C2H2"/>
</dbReference>
<dbReference type="Gene3D" id="3.30.160.60">
    <property type="entry name" value="Classic Zinc Finger"/>
    <property type="match status" value="2"/>
</dbReference>
<feature type="domain" description="C2H2-type" evidence="6">
    <location>
        <begin position="105"/>
        <end position="132"/>
    </location>
</feature>
<evidence type="ECO:0000256" key="1">
    <source>
        <dbReference type="ARBA" id="ARBA00022723"/>
    </source>
</evidence>
<dbReference type="EMBL" id="JAULSN010000001">
    <property type="protein sequence ID" value="KAK3384149.1"/>
    <property type="molecule type" value="Genomic_DNA"/>
</dbReference>
<comment type="caution">
    <text evidence="7">The sequence shown here is derived from an EMBL/GenBank/DDBJ whole genome shotgun (WGS) entry which is preliminary data.</text>
</comment>
<dbReference type="PROSITE" id="PS00028">
    <property type="entry name" value="ZINC_FINGER_C2H2_1"/>
    <property type="match status" value="2"/>
</dbReference>
<dbReference type="InterPro" id="IPR036236">
    <property type="entry name" value="Znf_C2H2_sf"/>
</dbReference>
<dbReference type="SUPFAM" id="SSF57667">
    <property type="entry name" value="beta-beta-alpha zinc fingers"/>
    <property type="match status" value="1"/>
</dbReference>
<gene>
    <name evidence="7" type="ORF">B0T24DRAFT_607407</name>
</gene>
<keyword evidence="4" id="KW-0862">Zinc</keyword>
<feature type="domain" description="C2H2-type" evidence="6">
    <location>
        <begin position="188"/>
        <end position="220"/>
    </location>
</feature>
<dbReference type="PANTHER" id="PTHR24379:SF121">
    <property type="entry name" value="C2H2-TYPE DOMAIN-CONTAINING PROTEIN"/>
    <property type="match status" value="1"/>
</dbReference>
<organism evidence="7 8">
    <name type="scientific">Lasiosphaeria ovina</name>
    <dbReference type="NCBI Taxonomy" id="92902"/>
    <lineage>
        <taxon>Eukaryota</taxon>
        <taxon>Fungi</taxon>
        <taxon>Dikarya</taxon>
        <taxon>Ascomycota</taxon>
        <taxon>Pezizomycotina</taxon>
        <taxon>Sordariomycetes</taxon>
        <taxon>Sordariomycetidae</taxon>
        <taxon>Sordariales</taxon>
        <taxon>Lasiosphaeriaceae</taxon>
        <taxon>Lasiosphaeria</taxon>
    </lineage>
</organism>
<accession>A0AAE0NMM6</accession>
<reference evidence="7" key="1">
    <citation type="journal article" date="2023" name="Mol. Phylogenet. Evol.">
        <title>Genome-scale phylogeny and comparative genomics of the fungal order Sordariales.</title>
        <authorList>
            <person name="Hensen N."/>
            <person name="Bonometti L."/>
            <person name="Westerberg I."/>
            <person name="Brannstrom I.O."/>
            <person name="Guillou S."/>
            <person name="Cros-Aarteil S."/>
            <person name="Calhoun S."/>
            <person name="Haridas S."/>
            <person name="Kuo A."/>
            <person name="Mondo S."/>
            <person name="Pangilinan J."/>
            <person name="Riley R."/>
            <person name="LaButti K."/>
            <person name="Andreopoulos B."/>
            <person name="Lipzen A."/>
            <person name="Chen C."/>
            <person name="Yan M."/>
            <person name="Daum C."/>
            <person name="Ng V."/>
            <person name="Clum A."/>
            <person name="Steindorff A."/>
            <person name="Ohm R.A."/>
            <person name="Martin F."/>
            <person name="Silar P."/>
            <person name="Natvig D.O."/>
            <person name="Lalanne C."/>
            <person name="Gautier V."/>
            <person name="Ament-Velasquez S.L."/>
            <person name="Kruys A."/>
            <person name="Hutchinson M.I."/>
            <person name="Powell A.J."/>
            <person name="Barry K."/>
            <person name="Miller A.N."/>
            <person name="Grigoriev I.V."/>
            <person name="Debuchy R."/>
            <person name="Gladieux P."/>
            <person name="Hiltunen Thoren M."/>
            <person name="Johannesson H."/>
        </authorList>
    </citation>
    <scope>NUCLEOTIDE SEQUENCE</scope>
    <source>
        <strain evidence="7">CBS 958.72</strain>
    </source>
</reference>
<sequence length="234" mass="26538">MAYCGYCDRHFQAWGSLQQHLEKKRPQAYCSRCQKVFSSPFAKQQHVADSNKHHVCEKCPEEESDFDSKDDLIEHLETDHNYCTYCERAFNGPVQLTQHNTVKHNICIDCRRYFNSTSDLKNHLKTHAEKTSQCPGCSQMFVSESAMVLHLEAGTCESGATSDFVTATALTYFRPGKYTCNGDSGLGFKCRTCGATFSFVSAVLQHAESDSCNEHLAGRRPLGRFLRHLRAQFR</sequence>
<dbReference type="PROSITE" id="PS50157">
    <property type="entry name" value="ZINC_FINGER_C2H2_2"/>
    <property type="match status" value="2"/>
</dbReference>
<proteinExistence type="predicted"/>
<keyword evidence="1" id="KW-0479">Metal-binding</keyword>
<dbReference type="PANTHER" id="PTHR24379">
    <property type="entry name" value="KRAB AND ZINC FINGER DOMAIN-CONTAINING"/>
    <property type="match status" value="1"/>
</dbReference>